<name>A0A7J7TDQ3_RHIFE</name>
<dbReference type="Proteomes" id="UP000585614">
    <property type="component" value="Unassembled WGS sequence"/>
</dbReference>
<dbReference type="AlphaFoldDB" id="A0A7J7TDQ3"/>
<proteinExistence type="predicted"/>
<evidence type="ECO:0000313" key="2">
    <source>
        <dbReference type="Proteomes" id="UP000585614"/>
    </source>
</evidence>
<accession>A0A7J7TDQ3</accession>
<dbReference type="EMBL" id="JACAGC010000020">
    <property type="protein sequence ID" value="KAF6298874.1"/>
    <property type="molecule type" value="Genomic_DNA"/>
</dbReference>
<comment type="caution">
    <text evidence="1">The sequence shown here is derived from an EMBL/GenBank/DDBJ whole genome shotgun (WGS) entry which is preliminary data.</text>
</comment>
<gene>
    <name evidence="1" type="ORF">mRhiFer1_008924</name>
</gene>
<evidence type="ECO:0000313" key="1">
    <source>
        <dbReference type="EMBL" id="KAF6298874.1"/>
    </source>
</evidence>
<sequence>MAPSPFPSPPLAARPAWAHSFGGSDRYTGSTVVKQVGAGSSSVLRPSPPTLDVFLLRRNLEADPASHSSRLSIKSAVVRRRERVLCFVRKEANVLLALLFPSPASLLGSSGFRAGWWEDPRWLPLHPGPTVATDVPLRNTGQQSRALFRGKWRGRHSSWWACQHPESGKG</sequence>
<reference evidence="1 2" key="1">
    <citation type="journal article" date="2020" name="Nature">
        <title>Six reference-quality genomes reveal evolution of bat adaptations.</title>
        <authorList>
            <person name="Jebb D."/>
            <person name="Huang Z."/>
            <person name="Pippel M."/>
            <person name="Hughes G.M."/>
            <person name="Lavrichenko K."/>
            <person name="Devanna P."/>
            <person name="Winkler S."/>
            <person name="Jermiin L.S."/>
            <person name="Skirmuntt E.C."/>
            <person name="Katzourakis A."/>
            <person name="Burkitt-Gray L."/>
            <person name="Ray D.A."/>
            <person name="Sullivan K.A.M."/>
            <person name="Roscito J.G."/>
            <person name="Kirilenko B.M."/>
            <person name="Davalos L.M."/>
            <person name="Corthals A.P."/>
            <person name="Power M.L."/>
            <person name="Jones G."/>
            <person name="Ransome R.D."/>
            <person name="Dechmann D.K.N."/>
            <person name="Locatelli A.G."/>
            <person name="Puechmaille S.J."/>
            <person name="Fedrigo O."/>
            <person name="Jarvis E.D."/>
            <person name="Hiller M."/>
            <person name="Vernes S.C."/>
            <person name="Myers E.W."/>
            <person name="Teeling E.C."/>
        </authorList>
    </citation>
    <scope>NUCLEOTIDE SEQUENCE [LARGE SCALE GENOMIC DNA]</scope>
    <source>
        <strain evidence="1">MRhiFer1</strain>
        <tissue evidence="1">Lung</tissue>
    </source>
</reference>
<organism evidence="1 2">
    <name type="scientific">Rhinolophus ferrumequinum</name>
    <name type="common">Greater horseshoe bat</name>
    <dbReference type="NCBI Taxonomy" id="59479"/>
    <lineage>
        <taxon>Eukaryota</taxon>
        <taxon>Metazoa</taxon>
        <taxon>Chordata</taxon>
        <taxon>Craniata</taxon>
        <taxon>Vertebrata</taxon>
        <taxon>Euteleostomi</taxon>
        <taxon>Mammalia</taxon>
        <taxon>Eutheria</taxon>
        <taxon>Laurasiatheria</taxon>
        <taxon>Chiroptera</taxon>
        <taxon>Yinpterochiroptera</taxon>
        <taxon>Rhinolophoidea</taxon>
        <taxon>Rhinolophidae</taxon>
        <taxon>Rhinolophinae</taxon>
        <taxon>Rhinolophus</taxon>
    </lineage>
</organism>
<protein>
    <submittedName>
        <fullName evidence="1">Uncharacterized protein</fullName>
    </submittedName>
</protein>